<organism evidence="1">
    <name type="scientific">Myoviridae sp. ctsK93</name>
    <dbReference type="NCBI Taxonomy" id="2825190"/>
    <lineage>
        <taxon>Viruses</taxon>
        <taxon>Duplodnaviria</taxon>
        <taxon>Heunggongvirae</taxon>
        <taxon>Uroviricota</taxon>
        <taxon>Caudoviricetes</taxon>
    </lineage>
</organism>
<proteinExistence type="predicted"/>
<sequence>MKDLSQYTDKELRQELYRRSKKNKISERDKKKCFNCKNRIPYTKAKIMARKGLLPFKYSSFSIGAICLKCKDMNGYHLRVFEHEKSCNLFERKQ</sequence>
<accession>A0A8S5PK54</accession>
<protein>
    <submittedName>
        <fullName evidence="1">Uncharacterized protein</fullName>
    </submittedName>
</protein>
<evidence type="ECO:0000313" key="1">
    <source>
        <dbReference type="EMBL" id="DAE07128.1"/>
    </source>
</evidence>
<dbReference type="EMBL" id="BK015446">
    <property type="protein sequence ID" value="DAE07128.1"/>
    <property type="molecule type" value="Genomic_DNA"/>
</dbReference>
<reference evidence="1" key="1">
    <citation type="journal article" date="2021" name="Proc. Natl. Acad. Sci. U.S.A.">
        <title>A Catalog of Tens of Thousands of Viruses from Human Metagenomes Reveals Hidden Associations with Chronic Diseases.</title>
        <authorList>
            <person name="Tisza M.J."/>
            <person name="Buck C.B."/>
        </authorList>
    </citation>
    <scope>NUCLEOTIDE SEQUENCE</scope>
    <source>
        <strain evidence="1">CtsK93</strain>
    </source>
</reference>
<name>A0A8S5PK54_9CAUD</name>